<dbReference type="Proteomes" id="UP000199672">
    <property type="component" value="Unassembled WGS sequence"/>
</dbReference>
<feature type="domain" description="Uncharacterized protein YyaB-like PH" evidence="2">
    <location>
        <begin position="53"/>
        <end position="127"/>
    </location>
</feature>
<accession>A0A1I1TXV8</accession>
<protein>
    <submittedName>
        <fullName evidence="3">PH domain-containing protein</fullName>
    </submittedName>
</protein>
<reference evidence="4" key="1">
    <citation type="submission" date="2016-10" db="EMBL/GenBank/DDBJ databases">
        <authorList>
            <person name="Varghese N."/>
            <person name="Submissions S."/>
        </authorList>
    </citation>
    <scope>NUCLEOTIDE SEQUENCE [LARGE SCALE GENOMIC DNA]</scope>
    <source>
        <strain evidence="4">CGMCC 1.10370</strain>
    </source>
</reference>
<evidence type="ECO:0000256" key="1">
    <source>
        <dbReference type="SAM" id="Phobius"/>
    </source>
</evidence>
<dbReference type="STRING" id="739143.SAMN05216297_11071"/>
<feature type="transmembrane region" description="Helical" evidence="1">
    <location>
        <begin position="12"/>
        <end position="29"/>
    </location>
</feature>
<name>A0A1I1TXV8_9FLAO</name>
<dbReference type="EMBL" id="FOMH01000010">
    <property type="protein sequence ID" value="SFD63319.1"/>
    <property type="molecule type" value="Genomic_DNA"/>
</dbReference>
<dbReference type="InterPro" id="IPR009589">
    <property type="entry name" value="PH_YyaB-like"/>
</dbReference>
<evidence type="ECO:0000313" key="4">
    <source>
        <dbReference type="Proteomes" id="UP000199672"/>
    </source>
</evidence>
<sequence>MEKFKSKIDLWLALLLIIIFGLALIQFAYDKNWIGFSFMFCISAFITHMFATTFYTIERDKLRIKCGFLIDFSIDIKNIKSISQTFNVLSSPALSLDRLEIMYGKYDSILVSPKDKIRFTEAIKRINSEVEIVLKK</sequence>
<organism evidence="3 4">
    <name type="scientific">Flavobacterium phragmitis</name>
    <dbReference type="NCBI Taxonomy" id="739143"/>
    <lineage>
        <taxon>Bacteria</taxon>
        <taxon>Pseudomonadati</taxon>
        <taxon>Bacteroidota</taxon>
        <taxon>Flavobacteriia</taxon>
        <taxon>Flavobacteriales</taxon>
        <taxon>Flavobacteriaceae</taxon>
        <taxon>Flavobacterium</taxon>
    </lineage>
</organism>
<proteinExistence type="predicted"/>
<feature type="transmembrane region" description="Helical" evidence="1">
    <location>
        <begin position="35"/>
        <end position="57"/>
    </location>
</feature>
<gene>
    <name evidence="3" type="ORF">SAMN05216297_11071</name>
</gene>
<dbReference type="Pfam" id="PF06713">
    <property type="entry name" value="bPH_4"/>
    <property type="match status" value="1"/>
</dbReference>
<keyword evidence="1" id="KW-1133">Transmembrane helix</keyword>
<dbReference type="AlphaFoldDB" id="A0A1I1TXV8"/>
<keyword evidence="1" id="KW-0812">Transmembrane</keyword>
<dbReference type="OrthoDB" id="1261156at2"/>
<evidence type="ECO:0000313" key="3">
    <source>
        <dbReference type="EMBL" id="SFD63319.1"/>
    </source>
</evidence>
<keyword evidence="1" id="KW-0472">Membrane</keyword>
<evidence type="ECO:0000259" key="2">
    <source>
        <dbReference type="Pfam" id="PF06713"/>
    </source>
</evidence>
<dbReference type="GO" id="GO:0030153">
    <property type="term" value="P:bacteriocin immunity"/>
    <property type="evidence" value="ECO:0007669"/>
    <property type="project" value="InterPro"/>
</dbReference>
<dbReference type="RefSeq" id="WP_091495981.1">
    <property type="nucleotide sequence ID" value="NZ_FOMH01000010.1"/>
</dbReference>
<keyword evidence="4" id="KW-1185">Reference proteome</keyword>